<dbReference type="InterPro" id="IPR036097">
    <property type="entry name" value="HisK_dim/P_sf"/>
</dbReference>
<gene>
    <name evidence="15" type="ORF">QO012_001032</name>
</gene>
<dbReference type="InterPro" id="IPR004358">
    <property type="entry name" value="Sig_transdc_His_kin-like_C"/>
</dbReference>
<evidence type="ECO:0000256" key="10">
    <source>
        <dbReference type="ARBA" id="ARBA00023136"/>
    </source>
</evidence>
<keyword evidence="9" id="KW-0902">Two-component regulatory system</keyword>
<evidence type="ECO:0000256" key="11">
    <source>
        <dbReference type="SAM" id="Coils"/>
    </source>
</evidence>
<dbReference type="GO" id="GO:0016301">
    <property type="term" value="F:kinase activity"/>
    <property type="evidence" value="ECO:0007669"/>
    <property type="project" value="UniProtKB-KW"/>
</dbReference>
<dbReference type="Pfam" id="PF02518">
    <property type="entry name" value="HATPase_c"/>
    <property type="match status" value="1"/>
</dbReference>
<dbReference type="PROSITE" id="PS50109">
    <property type="entry name" value="HIS_KIN"/>
    <property type="match status" value="1"/>
</dbReference>
<dbReference type="InterPro" id="IPR003661">
    <property type="entry name" value="HisK_dim/P_dom"/>
</dbReference>
<dbReference type="EC" id="2.7.13.3" evidence="3"/>
<keyword evidence="8 12" id="KW-1133">Transmembrane helix</keyword>
<dbReference type="PANTHER" id="PTHR45436">
    <property type="entry name" value="SENSOR HISTIDINE KINASE YKOH"/>
    <property type="match status" value="1"/>
</dbReference>
<dbReference type="InterPro" id="IPR036890">
    <property type="entry name" value="HATPase_C_sf"/>
</dbReference>
<comment type="catalytic activity">
    <reaction evidence="1">
        <text>ATP + protein L-histidine = ADP + protein N-phospho-L-histidine.</text>
        <dbReference type="EC" id="2.7.13.3"/>
    </reaction>
</comment>
<keyword evidence="10 12" id="KW-0472">Membrane</keyword>
<dbReference type="SUPFAM" id="SSF47384">
    <property type="entry name" value="Homodimeric domain of signal transducing histidine kinase"/>
    <property type="match status" value="1"/>
</dbReference>
<dbReference type="CDD" id="cd06225">
    <property type="entry name" value="HAMP"/>
    <property type="match status" value="1"/>
</dbReference>
<dbReference type="SMART" id="SM00387">
    <property type="entry name" value="HATPase_c"/>
    <property type="match status" value="1"/>
</dbReference>
<evidence type="ECO:0000256" key="3">
    <source>
        <dbReference type="ARBA" id="ARBA00012438"/>
    </source>
</evidence>
<dbReference type="PRINTS" id="PR00344">
    <property type="entry name" value="BCTRLSENSOR"/>
</dbReference>
<evidence type="ECO:0000313" key="15">
    <source>
        <dbReference type="EMBL" id="MDQ0446543.1"/>
    </source>
</evidence>
<feature type="transmembrane region" description="Helical" evidence="12">
    <location>
        <begin position="12"/>
        <end position="33"/>
    </location>
</feature>
<dbReference type="Pfam" id="PF00672">
    <property type="entry name" value="HAMP"/>
    <property type="match status" value="1"/>
</dbReference>
<dbReference type="Proteomes" id="UP001231124">
    <property type="component" value="Unassembled WGS sequence"/>
</dbReference>
<sequence>MADLLRSTAFRWALGIALWTVLFAAALFAFVYWQTAGLLRDELAETLRLEIRAAAADPALTTTRVETWIAMDPHATHYGGVFAPDGTPRLGNVAAFPAGLSRDGDAVRVPARIALAGRGLDDVIWAAALSLPNGDTALIGHDADELDRMRDMTLRALGLALAPTLVLAMAGGLFLADRGRRRLAATEAALDRVMQGDLRHRLPVGARDDEFARLARNVNRMLDRIEHLMAEIRSVGDAVAHDLRTPLTRLRTRLERSRDQARSLEELRLSVDQGLAWIDQTLGMVTAVLRIGEMEDSRRRAAFGPLDLAALAAEAVELFEPLAEERGLRLRAVGGPAVIQGDRDLCGEVLANLLDNAIKFTPPGGEVRVLVEGGRAHTVLAVEDTGPGIPEPERAQVFRRFYRADAARHTAGHGLGLGLVAAIAQVHGATAVVTDAPGGGCRVEVRFGGG</sequence>
<evidence type="ECO:0000256" key="12">
    <source>
        <dbReference type="SAM" id="Phobius"/>
    </source>
</evidence>
<keyword evidence="7 15" id="KW-0418">Kinase</keyword>
<dbReference type="PROSITE" id="PS50885">
    <property type="entry name" value="HAMP"/>
    <property type="match status" value="1"/>
</dbReference>
<organism evidence="15 16">
    <name type="scientific">Methylobacterium aerolatum</name>
    <dbReference type="NCBI Taxonomy" id="418708"/>
    <lineage>
        <taxon>Bacteria</taxon>
        <taxon>Pseudomonadati</taxon>
        <taxon>Pseudomonadota</taxon>
        <taxon>Alphaproteobacteria</taxon>
        <taxon>Hyphomicrobiales</taxon>
        <taxon>Methylobacteriaceae</taxon>
        <taxon>Methylobacterium</taxon>
    </lineage>
</organism>
<evidence type="ECO:0000256" key="8">
    <source>
        <dbReference type="ARBA" id="ARBA00022989"/>
    </source>
</evidence>
<evidence type="ECO:0000256" key="4">
    <source>
        <dbReference type="ARBA" id="ARBA00022553"/>
    </source>
</evidence>
<dbReference type="InterPro" id="IPR003660">
    <property type="entry name" value="HAMP_dom"/>
</dbReference>
<feature type="coiled-coil region" evidence="11">
    <location>
        <begin position="211"/>
        <end position="267"/>
    </location>
</feature>
<dbReference type="InterPro" id="IPR050428">
    <property type="entry name" value="TCS_sensor_his_kinase"/>
</dbReference>
<dbReference type="InterPro" id="IPR003594">
    <property type="entry name" value="HATPase_dom"/>
</dbReference>
<dbReference type="PANTHER" id="PTHR45436:SF8">
    <property type="entry name" value="HISTIDINE KINASE"/>
    <property type="match status" value="1"/>
</dbReference>
<dbReference type="Gene3D" id="1.10.287.130">
    <property type="match status" value="1"/>
</dbReference>
<dbReference type="Gene3D" id="3.30.565.10">
    <property type="entry name" value="Histidine kinase-like ATPase, C-terminal domain"/>
    <property type="match status" value="1"/>
</dbReference>
<evidence type="ECO:0000256" key="1">
    <source>
        <dbReference type="ARBA" id="ARBA00000085"/>
    </source>
</evidence>
<evidence type="ECO:0000256" key="2">
    <source>
        <dbReference type="ARBA" id="ARBA00004370"/>
    </source>
</evidence>
<feature type="transmembrane region" description="Helical" evidence="12">
    <location>
        <begin position="156"/>
        <end position="176"/>
    </location>
</feature>
<feature type="domain" description="HAMP" evidence="14">
    <location>
        <begin position="177"/>
        <end position="230"/>
    </location>
</feature>
<evidence type="ECO:0000256" key="6">
    <source>
        <dbReference type="ARBA" id="ARBA00022692"/>
    </source>
</evidence>
<evidence type="ECO:0000259" key="13">
    <source>
        <dbReference type="PROSITE" id="PS50109"/>
    </source>
</evidence>
<name>A0ABU0HW26_9HYPH</name>
<proteinExistence type="predicted"/>
<protein>
    <recommendedName>
        <fullName evidence="3">histidine kinase</fullName>
        <ecNumber evidence="3">2.7.13.3</ecNumber>
    </recommendedName>
</protein>
<dbReference type="SMART" id="SM00304">
    <property type="entry name" value="HAMP"/>
    <property type="match status" value="1"/>
</dbReference>
<evidence type="ECO:0000313" key="16">
    <source>
        <dbReference type="Proteomes" id="UP001231124"/>
    </source>
</evidence>
<dbReference type="CDD" id="cd00082">
    <property type="entry name" value="HisKA"/>
    <property type="match status" value="1"/>
</dbReference>
<comment type="subcellular location">
    <subcellularLocation>
        <location evidence="2">Membrane</location>
    </subcellularLocation>
</comment>
<dbReference type="EMBL" id="JAUSVP010000002">
    <property type="protein sequence ID" value="MDQ0446543.1"/>
    <property type="molecule type" value="Genomic_DNA"/>
</dbReference>
<evidence type="ECO:0000256" key="9">
    <source>
        <dbReference type="ARBA" id="ARBA00023012"/>
    </source>
</evidence>
<keyword evidence="16" id="KW-1185">Reference proteome</keyword>
<accession>A0ABU0HW26</accession>
<dbReference type="SUPFAM" id="SSF158472">
    <property type="entry name" value="HAMP domain-like"/>
    <property type="match status" value="1"/>
</dbReference>
<comment type="caution">
    <text evidence="15">The sequence shown here is derived from an EMBL/GenBank/DDBJ whole genome shotgun (WGS) entry which is preliminary data.</text>
</comment>
<evidence type="ECO:0000259" key="14">
    <source>
        <dbReference type="PROSITE" id="PS50885"/>
    </source>
</evidence>
<keyword evidence="5" id="KW-0808">Transferase</keyword>
<dbReference type="RefSeq" id="WP_238201112.1">
    <property type="nucleotide sequence ID" value="NZ_BPQE01000002.1"/>
</dbReference>
<keyword evidence="11" id="KW-0175">Coiled coil</keyword>
<dbReference type="SUPFAM" id="SSF55874">
    <property type="entry name" value="ATPase domain of HSP90 chaperone/DNA topoisomerase II/histidine kinase"/>
    <property type="match status" value="1"/>
</dbReference>
<keyword evidence="4" id="KW-0597">Phosphoprotein</keyword>
<keyword evidence="6 12" id="KW-0812">Transmembrane</keyword>
<feature type="domain" description="Histidine kinase" evidence="13">
    <location>
        <begin position="238"/>
        <end position="450"/>
    </location>
</feature>
<evidence type="ECO:0000256" key="7">
    <source>
        <dbReference type="ARBA" id="ARBA00022777"/>
    </source>
</evidence>
<evidence type="ECO:0000256" key="5">
    <source>
        <dbReference type="ARBA" id="ARBA00022679"/>
    </source>
</evidence>
<reference evidence="15 16" key="1">
    <citation type="submission" date="2023-07" db="EMBL/GenBank/DDBJ databases">
        <title>Genomic Encyclopedia of Type Strains, Phase IV (KMG-IV): sequencing the most valuable type-strain genomes for metagenomic binning, comparative biology and taxonomic classification.</title>
        <authorList>
            <person name="Goeker M."/>
        </authorList>
    </citation>
    <scope>NUCLEOTIDE SEQUENCE [LARGE SCALE GENOMIC DNA]</scope>
    <source>
        <strain evidence="15 16">DSM 19013</strain>
    </source>
</reference>
<dbReference type="InterPro" id="IPR005467">
    <property type="entry name" value="His_kinase_dom"/>
</dbReference>